<feature type="region of interest" description="Disordered" evidence="1">
    <location>
        <begin position="1"/>
        <end position="36"/>
    </location>
</feature>
<evidence type="ECO:0000313" key="2">
    <source>
        <dbReference type="EMBL" id="KAJ3562355.1"/>
    </source>
</evidence>
<name>A0A9W8N8F9_9PEZI</name>
<comment type="caution">
    <text evidence="2">The sequence shown here is derived from an EMBL/GenBank/DDBJ whole genome shotgun (WGS) entry which is preliminary data.</text>
</comment>
<evidence type="ECO:0000256" key="1">
    <source>
        <dbReference type="SAM" id="MobiDB-lite"/>
    </source>
</evidence>
<feature type="compositionally biased region" description="Polar residues" evidence="1">
    <location>
        <begin position="1"/>
        <end position="11"/>
    </location>
</feature>
<reference evidence="2" key="1">
    <citation type="submission" date="2022-07" db="EMBL/GenBank/DDBJ databases">
        <title>Genome Sequence of Xylaria arbuscula.</title>
        <authorList>
            <person name="Buettner E."/>
        </authorList>
    </citation>
    <scope>NUCLEOTIDE SEQUENCE</scope>
    <source>
        <strain evidence="2">VT107</strain>
    </source>
</reference>
<evidence type="ECO:0000313" key="3">
    <source>
        <dbReference type="Proteomes" id="UP001148614"/>
    </source>
</evidence>
<organism evidence="2 3">
    <name type="scientific">Xylaria arbuscula</name>
    <dbReference type="NCBI Taxonomy" id="114810"/>
    <lineage>
        <taxon>Eukaryota</taxon>
        <taxon>Fungi</taxon>
        <taxon>Dikarya</taxon>
        <taxon>Ascomycota</taxon>
        <taxon>Pezizomycotina</taxon>
        <taxon>Sordariomycetes</taxon>
        <taxon>Xylariomycetidae</taxon>
        <taxon>Xylariales</taxon>
        <taxon>Xylariaceae</taxon>
        <taxon>Xylaria</taxon>
    </lineage>
</organism>
<dbReference type="AlphaFoldDB" id="A0A9W8N8F9"/>
<protein>
    <submittedName>
        <fullName evidence="2">Uncharacterized protein</fullName>
    </submittedName>
</protein>
<gene>
    <name evidence="2" type="ORF">NPX13_g8595</name>
</gene>
<feature type="region of interest" description="Disordered" evidence="1">
    <location>
        <begin position="116"/>
        <end position="175"/>
    </location>
</feature>
<feature type="compositionally biased region" description="Low complexity" evidence="1">
    <location>
        <begin position="122"/>
        <end position="132"/>
    </location>
</feature>
<dbReference type="Proteomes" id="UP001148614">
    <property type="component" value="Unassembled WGS sequence"/>
</dbReference>
<proteinExistence type="predicted"/>
<accession>A0A9W8N8F9</accession>
<sequence length="495" mass="55790">MMPSSPHQSGHTGILGSGRRNRRSTSDISSAAKEGKKWSLTTAFSNSKKPSTPANTFPGSLPSFVDPVVANNIRQLQKYSSKIQNVGKNIDSAWDEYVKIREKCYECCKSLMTPPVPRRESSVVSPTTLVSPNPENQRDHSIDTLNLVAIDTGSSSQSSSSRVDPSLHLGSRSAQGQKAAREWQASIELLIKTLRASLQETYNTYDRDPTPEGFERICNDKKARFNTIYHMRNASISKMMSADLDFFPKYDVRFRNYDEIKKDLVKLQSILGTSGIPQNRTIVERRISPTGDVMLEFANTGSEQHPVFRFRVASHCLRETSSPIFGHMFNAHFRAELDDDLQRNLPLPPSKYVCADGSEVMLYRMPQTEPNTERSLEILLHAAHNHYDRVPRDVQFSQFVAIAEACLRYRCTSPLEMAVEHLWLPYWRDKATEDSLADVLLISYVFGLSENFTSLSRLAILGMTKPGTNWPPKVAEKIEAVRRAKVPPTAFTLQI</sequence>
<dbReference type="VEuPathDB" id="FungiDB:F4678DRAFT_441463"/>
<dbReference type="EMBL" id="JANPWZ010001915">
    <property type="protein sequence ID" value="KAJ3562355.1"/>
    <property type="molecule type" value="Genomic_DNA"/>
</dbReference>
<keyword evidence="3" id="KW-1185">Reference proteome</keyword>